<dbReference type="EMBL" id="AP012319">
    <property type="protein sequence ID" value="BAL88018.1"/>
    <property type="molecule type" value="Genomic_DNA"/>
</dbReference>
<dbReference type="Pfam" id="PF07848">
    <property type="entry name" value="PaaX"/>
    <property type="match status" value="1"/>
</dbReference>
<dbReference type="RefSeq" id="WP_014442913.1">
    <property type="nucleotide sequence ID" value="NC_017093.1"/>
</dbReference>
<dbReference type="PANTHER" id="PTHR30319:SF1">
    <property type="entry name" value="TRANSCRIPTIONAL REPRESSOR PAAX"/>
    <property type="match status" value="1"/>
</dbReference>
<dbReference type="Gene3D" id="1.10.10.10">
    <property type="entry name" value="Winged helix-like DNA-binding domain superfamily/Winged helix DNA-binding domain"/>
    <property type="match status" value="1"/>
</dbReference>
<evidence type="ECO:0000259" key="2">
    <source>
        <dbReference type="Pfam" id="PF08223"/>
    </source>
</evidence>
<dbReference type="PANTHER" id="PTHR30319">
    <property type="entry name" value="PHENYLACETIC ACID REGULATOR-RELATED TRANSCRIPTIONAL REPRESSOR"/>
    <property type="match status" value="1"/>
</dbReference>
<evidence type="ECO:0000313" key="4">
    <source>
        <dbReference type="EMBL" id="BAL88018.1"/>
    </source>
</evidence>
<dbReference type="Proteomes" id="UP000007882">
    <property type="component" value="Chromosome"/>
</dbReference>
<dbReference type="AlphaFoldDB" id="I0H4T1"/>
<dbReference type="GO" id="GO:0006351">
    <property type="term" value="P:DNA-templated transcription"/>
    <property type="evidence" value="ECO:0007669"/>
    <property type="project" value="InterPro"/>
</dbReference>
<protein>
    <submittedName>
        <fullName evidence="4">Putative PaaX-like regulatory protein</fullName>
    </submittedName>
</protein>
<dbReference type="InterPro" id="IPR036388">
    <property type="entry name" value="WH-like_DNA-bd_sf"/>
</dbReference>
<accession>I0H4T1</accession>
<reference evidence="4 5" key="1">
    <citation type="submission" date="2012-02" db="EMBL/GenBank/DDBJ databases">
        <title>Complete genome sequence of Actinoplanes missouriensis 431 (= NBRC 102363).</title>
        <authorList>
            <person name="Ohnishi Y."/>
            <person name="Ishikawa J."/>
            <person name="Sekine M."/>
            <person name="Hosoyama A."/>
            <person name="Harada T."/>
            <person name="Narita H."/>
            <person name="Hata T."/>
            <person name="Konno Y."/>
            <person name="Tutikane K."/>
            <person name="Fujita N."/>
            <person name="Horinouchi S."/>
            <person name="Hayakawa M."/>
        </authorList>
    </citation>
    <scope>NUCLEOTIDE SEQUENCE [LARGE SCALE GENOMIC DNA]</scope>
    <source>
        <strain evidence="5">ATCC 14538 / DSM 43046 / CBS 188.64 / JCM 3121 / NBRC 102363 / NCIMB 12654 / NRRL B-3342 / UNCC 431</strain>
    </source>
</reference>
<dbReference type="eggNOG" id="COG3327">
    <property type="taxonomic scope" value="Bacteria"/>
</dbReference>
<dbReference type="InterPro" id="IPR011965">
    <property type="entry name" value="PaaX_trns_reg"/>
</dbReference>
<dbReference type="InterPro" id="IPR012906">
    <property type="entry name" value="PaaX-like_N"/>
</dbReference>
<dbReference type="OrthoDB" id="2270427at2"/>
<dbReference type="InterPro" id="IPR048846">
    <property type="entry name" value="PaaX-like_central"/>
</dbReference>
<evidence type="ECO:0000259" key="1">
    <source>
        <dbReference type="Pfam" id="PF07848"/>
    </source>
</evidence>
<dbReference type="Pfam" id="PF20803">
    <property type="entry name" value="PaaX_M"/>
    <property type="match status" value="1"/>
</dbReference>
<organism evidence="4 5">
    <name type="scientific">Actinoplanes missouriensis (strain ATCC 14538 / DSM 43046 / CBS 188.64 / JCM 3121 / NBRC 102363 / NCIMB 12654 / NRRL B-3342 / UNCC 431)</name>
    <dbReference type="NCBI Taxonomy" id="512565"/>
    <lineage>
        <taxon>Bacteria</taxon>
        <taxon>Bacillati</taxon>
        <taxon>Actinomycetota</taxon>
        <taxon>Actinomycetes</taxon>
        <taxon>Micromonosporales</taxon>
        <taxon>Micromonosporaceae</taxon>
        <taxon>Actinoplanes</taxon>
    </lineage>
</organism>
<dbReference type="PATRIC" id="fig|512565.3.peg.2802"/>
<gene>
    <name evidence="4" type="ordered locus">AMIS_27980</name>
</gene>
<dbReference type="KEGG" id="ams:AMIS_27980"/>
<evidence type="ECO:0000259" key="3">
    <source>
        <dbReference type="Pfam" id="PF20803"/>
    </source>
</evidence>
<feature type="domain" description="Transcriptional repressor PaaX-like N-terminal" evidence="1">
    <location>
        <begin position="29"/>
        <end position="92"/>
    </location>
</feature>
<dbReference type="Pfam" id="PF08223">
    <property type="entry name" value="PaaX_C"/>
    <property type="match status" value="1"/>
</dbReference>
<evidence type="ECO:0000313" key="5">
    <source>
        <dbReference type="Proteomes" id="UP000007882"/>
    </source>
</evidence>
<keyword evidence="5" id="KW-1185">Reference proteome</keyword>
<feature type="domain" description="Transcriptional repressor PaaX-like central Cas2-like" evidence="3">
    <location>
        <begin position="114"/>
        <end position="187"/>
    </location>
</feature>
<dbReference type="STRING" id="512565.AMIS_27980"/>
<dbReference type="Gene3D" id="3.30.70.2650">
    <property type="match status" value="1"/>
</dbReference>
<proteinExistence type="predicted"/>
<name>I0H4T1_ACTM4</name>
<dbReference type="InterPro" id="IPR013225">
    <property type="entry name" value="PaaX_C"/>
</dbReference>
<dbReference type="Gene3D" id="1.20.58.1460">
    <property type="match status" value="1"/>
</dbReference>
<dbReference type="PIRSF" id="PIRSF020623">
    <property type="entry name" value="PaaX"/>
    <property type="match status" value="1"/>
</dbReference>
<sequence length="316" mass="34756">MTYPFDIEQIFPAESVRLPRRQAGGSPQDLTLTLLADYTAYTGAWLPSAAIVALLAESGVSTAGARAAVSRLARRGVLDAGRQGRNTHYRLAPAAAADLVAGGRWIASYGTDAETWDDRWTLLAFSLPQEATTQRRALRNHLRWMGYAPLYDALWISPREFSEQAWTALTGVTPDAVTIFRAQHVDLMNGSGRHPLDAWDIDAIAAQYDAFLRRWLPAVPDIRAGRVPGPDAVRSRMEIIDAYRRFSTIDPRLPDKLLPESWLRQPARDVFAAVYDGLAAPAERHVRAVVAAHSSGAEPRIHANTVGDLLLGRLSD</sequence>
<dbReference type="HOGENOM" id="CLU_067515_1_0_11"/>
<feature type="domain" description="Transcriptional repressor PaaX-like C-terminal" evidence="2">
    <location>
        <begin position="199"/>
        <end position="287"/>
    </location>
</feature>